<dbReference type="EMBL" id="QGTS01000002">
    <property type="protein sequence ID" value="PWW11758.1"/>
    <property type="molecule type" value="Genomic_DNA"/>
</dbReference>
<name>A0A317Q5Q4_9ENTR</name>
<organism evidence="4 5">
    <name type="scientific">Mangrovibacter plantisponsor</name>
    <dbReference type="NCBI Taxonomy" id="451513"/>
    <lineage>
        <taxon>Bacteria</taxon>
        <taxon>Pseudomonadati</taxon>
        <taxon>Pseudomonadota</taxon>
        <taxon>Gammaproteobacteria</taxon>
        <taxon>Enterobacterales</taxon>
        <taxon>Enterobacteriaceae</taxon>
        <taxon>Mangrovibacter</taxon>
    </lineage>
</organism>
<dbReference type="Proteomes" id="UP000246744">
    <property type="component" value="Unassembled WGS sequence"/>
</dbReference>
<dbReference type="InterPro" id="IPR025543">
    <property type="entry name" value="Dodecin-like"/>
</dbReference>
<keyword evidence="5" id="KW-1185">Reference proteome</keyword>
<protein>
    <submittedName>
        <fullName evidence="4">Uncharacterized protein DUF1471</fullName>
    </submittedName>
</protein>
<evidence type="ECO:0000256" key="1">
    <source>
        <dbReference type="ARBA" id="ARBA00022729"/>
    </source>
</evidence>
<proteinExistence type="predicted"/>
<dbReference type="AlphaFoldDB" id="A0A317Q5Q4"/>
<dbReference type="PANTHER" id="PTHR34156">
    <property type="entry name" value="OUTER MEMBRANE PROTEIN-RELATED-RELATED"/>
    <property type="match status" value="1"/>
</dbReference>
<evidence type="ECO:0000256" key="2">
    <source>
        <dbReference type="SAM" id="SignalP"/>
    </source>
</evidence>
<dbReference type="Gene3D" id="3.30.1660.10">
    <property type="entry name" value="Flavin-binding protein dodecin"/>
    <property type="match status" value="1"/>
</dbReference>
<feature type="chain" id="PRO_5016431424" evidence="2">
    <location>
        <begin position="23"/>
        <end position="92"/>
    </location>
</feature>
<feature type="signal peptide" evidence="2">
    <location>
        <begin position="1"/>
        <end position="22"/>
    </location>
</feature>
<dbReference type="InterPro" id="IPR036275">
    <property type="entry name" value="YdgH-like_sf"/>
</dbReference>
<dbReference type="InterPro" id="IPR051096">
    <property type="entry name" value="BhsA/McbA_stress_biofilm_assoc"/>
</dbReference>
<evidence type="ECO:0000313" key="5">
    <source>
        <dbReference type="Proteomes" id="UP000246744"/>
    </source>
</evidence>
<evidence type="ECO:0000313" key="4">
    <source>
        <dbReference type="EMBL" id="PWW11758.1"/>
    </source>
</evidence>
<accession>A0A317Q5Q4</accession>
<dbReference type="InterPro" id="IPR010854">
    <property type="entry name" value="YdgH/BhsA/McbA-like_dom"/>
</dbReference>
<dbReference type="SUPFAM" id="SSF159871">
    <property type="entry name" value="YdgH-like"/>
    <property type="match status" value="1"/>
</dbReference>
<reference evidence="4 5" key="1">
    <citation type="submission" date="2018-05" db="EMBL/GenBank/DDBJ databases">
        <title>Genomic Encyclopedia of Type Strains, Phase IV (KMG-IV): sequencing the most valuable type-strain genomes for metagenomic binning, comparative biology and taxonomic classification.</title>
        <authorList>
            <person name="Goeker M."/>
        </authorList>
    </citation>
    <scope>NUCLEOTIDE SEQUENCE [LARGE SCALE GENOMIC DNA]</scope>
    <source>
        <strain evidence="4 5">DSM 19579</strain>
    </source>
</reference>
<dbReference type="NCBIfam" id="NF007400">
    <property type="entry name" value="PRK09929.1"/>
    <property type="match status" value="1"/>
</dbReference>
<evidence type="ECO:0000259" key="3">
    <source>
        <dbReference type="Pfam" id="PF07338"/>
    </source>
</evidence>
<dbReference type="Pfam" id="PF07338">
    <property type="entry name" value="YdgH_BhsA-like"/>
    <property type="match status" value="1"/>
</dbReference>
<comment type="caution">
    <text evidence="4">The sequence shown here is derived from an EMBL/GenBank/DDBJ whole genome shotgun (WGS) entry which is preliminary data.</text>
</comment>
<gene>
    <name evidence="4" type="ORF">DES37_102369</name>
</gene>
<sequence length="92" mass="9945">MMGITQKIVIAALAAFTFSAYSAEMMKKVDFEKVADQYTKVGTISSAGETSPMDAKEELSKKADDLGGSVYVLTSGQTENKIHVTADVYKKK</sequence>
<feature type="domain" description="YdgH/BhsA/McbA-like" evidence="3">
    <location>
        <begin position="39"/>
        <end position="90"/>
    </location>
</feature>
<keyword evidence="1 2" id="KW-0732">Signal</keyword>
<dbReference type="PANTHER" id="PTHR34156:SF8">
    <property type="entry name" value="PERIPLASMIC PROTEIN"/>
    <property type="match status" value="1"/>
</dbReference>